<name>A0A0G0I4X6_9BACT</name>
<proteinExistence type="predicted"/>
<dbReference type="InterPro" id="IPR007165">
    <property type="entry name" value="Phage_holin_4_2"/>
</dbReference>
<sequence>MKKILRYTLYLAFALVIENEIWGNLSFSPRLETIIKVALILAIFELVLKPIIKILLLPITLLTLGLVRIIINTLGLYLATFLISGFSVHSLTLFNYPLNNFLAYLFTSFIISTLLYIFKKL</sequence>
<dbReference type="Proteomes" id="UP000034231">
    <property type="component" value="Unassembled WGS sequence"/>
</dbReference>
<dbReference type="EMBL" id="LBTX01000006">
    <property type="protein sequence ID" value="KKQ50388.1"/>
    <property type="molecule type" value="Genomic_DNA"/>
</dbReference>
<evidence type="ECO:0000313" key="2">
    <source>
        <dbReference type="EMBL" id="KKQ50388.1"/>
    </source>
</evidence>
<feature type="transmembrane region" description="Helical" evidence="1">
    <location>
        <begin position="7"/>
        <end position="25"/>
    </location>
</feature>
<keyword evidence="1" id="KW-0472">Membrane</keyword>
<evidence type="ECO:0008006" key="4">
    <source>
        <dbReference type="Google" id="ProtNLM"/>
    </source>
</evidence>
<feature type="transmembrane region" description="Helical" evidence="1">
    <location>
        <begin position="31"/>
        <end position="48"/>
    </location>
</feature>
<protein>
    <recommendedName>
        <fullName evidence="4">Phage holin family protein</fullName>
    </recommendedName>
</protein>
<reference evidence="2 3" key="1">
    <citation type="journal article" date="2015" name="Nature">
        <title>rRNA introns, odd ribosomes, and small enigmatic genomes across a large radiation of phyla.</title>
        <authorList>
            <person name="Brown C.T."/>
            <person name="Hug L.A."/>
            <person name="Thomas B.C."/>
            <person name="Sharon I."/>
            <person name="Castelle C.J."/>
            <person name="Singh A."/>
            <person name="Wilkins M.J."/>
            <person name="Williams K.H."/>
            <person name="Banfield J.F."/>
        </authorList>
    </citation>
    <scope>NUCLEOTIDE SEQUENCE [LARGE SCALE GENOMIC DNA]</scope>
</reference>
<dbReference type="Pfam" id="PF04020">
    <property type="entry name" value="Phage_holin_4_2"/>
    <property type="match status" value="1"/>
</dbReference>
<evidence type="ECO:0000313" key="3">
    <source>
        <dbReference type="Proteomes" id="UP000034231"/>
    </source>
</evidence>
<dbReference type="AlphaFoldDB" id="A0A0G0I4X6"/>
<keyword evidence="1" id="KW-0812">Transmembrane</keyword>
<feature type="transmembrane region" description="Helical" evidence="1">
    <location>
        <begin position="55"/>
        <end position="81"/>
    </location>
</feature>
<comment type="caution">
    <text evidence="2">The sequence shown here is derived from an EMBL/GenBank/DDBJ whole genome shotgun (WGS) entry which is preliminary data.</text>
</comment>
<accession>A0A0G0I4X6</accession>
<feature type="transmembrane region" description="Helical" evidence="1">
    <location>
        <begin position="101"/>
        <end position="118"/>
    </location>
</feature>
<keyword evidence="1" id="KW-1133">Transmembrane helix</keyword>
<organism evidence="2 3">
    <name type="scientific">Candidatus Shapirobacteria bacterium GW2011_GWE1_38_10</name>
    <dbReference type="NCBI Taxonomy" id="1618488"/>
    <lineage>
        <taxon>Bacteria</taxon>
        <taxon>Candidatus Shapironibacteriota</taxon>
    </lineage>
</organism>
<gene>
    <name evidence="2" type="ORF">US68_C0006G0068</name>
</gene>
<evidence type="ECO:0000256" key="1">
    <source>
        <dbReference type="SAM" id="Phobius"/>
    </source>
</evidence>